<protein>
    <submittedName>
        <fullName evidence="2">Uncharacterized protein</fullName>
    </submittedName>
</protein>
<dbReference type="AlphaFoldDB" id="A0A8J2PW96"/>
<gene>
    <name evidence="2" type="ORF">AFUS01_LOCUS34319</name>
</gene>
<feature type="region of interest" description="Disordered" evidence="1">
    <location>
        <begin position="92"/>
        <end position="128"/>
    </location>
</feature>
<evidence type="ECO:0000256" key="1">
    <source>
        <dbReference type="SAM" id="MobiDB-lite"/>
    </source>
</evidence>
<evidence type="ECO:0000313" key="3">
    <source>
        <dbReference type="Proteomes" id="UP000708208"/>
    </source>
</evidence>
<evidence type="ECO:0000313" key="2">
    <source>
        <dbReference type="EMBL" id="CAG7824145.1"/>
    </source>
</evidence>
<reference evidence="2" key="1">
    <citation type="submission" date="2021-06" db="EMBL/GenBank/DDBJ databases">
        <authorList>
            <person name="Hodson N. C."/>
            <person name="Mongue J. A."/>
            <person name="Jaron S. K."/>
        </authorList>
    </citation>
    <scope>NUCLEOTIDE SEQUENCE</scope>
</reference>
<name>A0A8J2PW96_9HEXA</name>
<comment type="caution">
    <text evidence="2">The sequence shown here is derived from an EMBL/GenBank/DDBJ whole genome shotgun (WGS) entry which is preliminary data.</text>
</comment>
<proteinExistence type="predicted"/>
<dbReference type="Proteomes" id="UP000708208">
    <property type="component" value="Unassembled WGS sequence"/>
</dbReference>
<accession>A0A8J2PW96</accession>
<dbReference type="EMBL" id="CAJVCH010531830">
    <property type="protein sequence ID" value="CAG7824145.1"/>
    <property type="molecule type" value="Genomic_DNA"/>
</dbReference>
<keyword evidence="3" id="KW-1185">Reference proteome</keyword>
<sequence>MQSLVEEVNFIPCVSMAGSQTKVYVQDGRNTSVSVKKSESVLLSEWREERSVNSRSSMTLGNLLPESVTLVQKQISATCACPHAQVVEDDSLNSQVSNPVKSDCNGSQNGATPSTVSAGTDAPSEATTKKKKGFFRKIKANIGGFFRRSSRTLSLSRATATVNCVIS</sequence>
<feature type="compositionally biased region" description="Polar residues" evidence="1">
    <location>
        <begin position="92"/>
        <end position="118"/>
    </location>
</feature>
<organism evidence="2 3">
    <name type="scientific">Allacma fusca</name>
    <dbReference type="NCBI Taxonomy" id="39272"/>
    <lineage>
        <taxon>Eukaryota</taxon>
        <taxon>Metazoa</taxon>
        <taxon>Ecdysozoa</taxon>
        <taxon>Arthropoda</taxon>
        <taxon>Hexapoda</taxon>
        <taxon>Collembola</taxon>
        <taxon>Symphypleona</taxon>
        <taxon>Sminthuridae</taxon>
        <taxon>Allacma</taxon>
    </lineage>
</organism>